<proteinExistence type="predicted"/>
<evidence type="ECO:0000313" key="2">
    <source>
        <dbReference type="EMBL" id="SVE11835.1"/>
    </source>
</evidence>
<protein>
    <recommendedName>
        <fullName evidence="1">Teneurin NHL domain-containing protein</fullName>
    </recommendedName>
</protein>
<dbReference type="Pfam" id="PF25021">
    <property type="entry name" value="TEN_NHL"/>
    <property type="match status" value="1"/>
</dbReference>
<dbReference type="InterPro" id="IPR056822">
    <property type="entry name" value="TEN_NHL"/>
</dbReference>
<organism evidence="2">
    <name type="scientific">marine metagenome</name>
    <dbReference type="NCBI Taxonomy" id="408172"/>
    <lineage>
        <taxon>unclassified sequences</taxon>
        <taxon>metagenomes</taxon>
        <taxon>ecological metagenomes</taxon>
    </lineage>
</organism>
<dbReference type="AlphaFoldDB" id="A0A383AXC4"/>
<sequence>SGDEGPAVKARIKGPFRMDFDKKGNLYFSDRDNNRIRKVDTRGIITTIAGHSNIGWLQDGIEVRIAVHNFP</sequence>
<reference evidence="2" key="1">
    <citation type="submission" date="2018-05" db="EMBL/GenBank/DDBJ databases">
        <authorList>
            <person name="Lanie J.A."/>
            <person name="Ng W.-L."/>
            <person name="Kazmierczak K.M."/>
            <person name="Andrzejewski T.M."/>
            <person name="Davidsen T.M."/>
            <person name="Wayne K.J."/>
            <person name="Tettelin H."/>
            <person name="Glass J.I."/>
            <person name="Rusch D."/>
            <person name="Podicherti R."/>
            <person name="Tsui H.-C.T."/>
            <person name="Winkler M.E."/>
        </authorList>
    </citation>
    <scope>NUCLEOTIDE SEQUENCE</scope>
</reference>
<feature type="domain" description="Teneurin NHL" evidence="1">
    <location>
        <begin position="2"/>
        <end position="53"/>
    </location>
</feature>
<gene>
    <name evidence="2" type="ORF">METZ01_LOCUS464689</name>
</gene>
<dbReference type="EMBL" id="UINC01195328">
    <property type="protein sequence ID" value="SVE11835.1"/>
    <property type="molecule type" value="Genomic_DNA"/>
</dbReference>
<name>A0A383AXC4_9ZZZZ</name>
<evidence type="ECO:0000259" key="1">
    <source>
        <dbReference type="Pfam" id="PF25021"/>
    </source>
</evidence>
<dbReference type="InterPro" id="IPR011042">
    <property type="entry name" value="6-blade_b-propeller_TolB-like"/>
</dbReference>
<dbReference type="SUPFAM" id="SSF101898">
    <property type="entry name" value="NHL repeat"/>
    <property type="match status" value="1"/>
</dbReference>
<feature type="non-terminal residue" evidence="2">
    <location>
        <position position="1"/>
    </location>
</feature>
<dbReference type="Gene3D" id="2.120.10.30">
    <property type="entry name" value="TolB, C-terminal domain"/>
    <property type="match status" value="1"/>
</dbReference>
<accession>A0A383AXC4</accession>